<evidence type="ECO:0000313" key="2">
    <source>
        <dbReference type="EMBL" id="SJZ77982.1"/>
    </source>
</evidence>
<dbReference type="InterPro" id="IPR011435">
    <property type="entry name" value="UmpAB"/>
</dbReference>
<protein>
    <recommendedName>
        <fullName evidence="4">DUF1538 domain-containing protein</fullName>
    </recommendedName>
</protein>
<feature type="transmembrane region" description="Helical" evidence="1">
    <location>
        <begin position="415"/>
        <end position="435"/>
    </location>
</feature>
<feature type="transmembrane region" description="Helical" evidence="1">
    <location>
        <begin position="99"/>
        <end position="121"/>
    </location>
</feature>
<keyword evidence="1" id="KW-0472">Membrane</keyword>
<gene>
    <name evidence="2" type="ORF">SAMN02745152_01192</name>
</gene>
<dbReference type="Pfam" id="PF07556">
    <property type="entry name" value="DUF1538"/>
    <property type="match status" value="2"/>
</dbReference>
<name>A0A1T4NFD5_9SPIR</name>
<dbReference type="EMBL" id="FUXC01000006">
    <property type="protein sequence ID" value="SJZ77982.1"/>
    <property type="molecule type" value="Genomic_DNA"/>
</dbReference>
<feature type="transmembrane region" description="Helical" evidence="1">
    <location>
        <begin position="128"/>
        <end position="148"/>
    </location>
</feature>
<feature type="transmembrane region" description="Helical" evidence="1">
    <location>
        <begin position="352"/>
        <end position="375"/>
    </location>
</feature>
<keyword evidence="1" id="KW-0812">Transmembrane</keyword>
<feature type="transmembrane region" description="Helical" evidence="1">
    <location>
        <begin position="257"/>
        <end position="275"/>
    </location>
</feature>
<feature type="transmembrane region" description="Helical" evidence="1">
    <location>
        <begin position="287"/>
        <end position="308"/>
    </location>
</feature>
<keyword evidence="3" id="KW-1185">Reference proteome</keyword>
<evidence type="ECO:0008006" key="4">
    <source>
        <dbReference type="Google" id="ProtNLM"/>
    </source>
</evidence>
<feature type="transmembrane region" description="Helical" evidence="1">
    <location>
        <begin position="26"/>
        <end position="48"/>
    </location>
</feature>
<proteinExistence type="predicted"/>
<feature type="transmembrane region" description="Helical" evidence="1">
    <location>
        <begin position="199"/>
        <end position="218"/>
    </location>
</feature>
<evidence type="ECO:0000256" key="1">
    <source>
        <dbReference type="SAM" id="Phobius"/>
    </source>
</evidence>
<dbReference type="AlphaFoldDB" id="A0A1T4NFD5"/>
<accession>A0A1T4NFD5</accession>
<evidence type="ECO:0000313" key="3">
    <source>
        <dbReference type="Proteomes" id="UP000190395"/>
    </source>
</evidence>
<sequence>MLLVLLLGVTIAPLGGQLLLQFMLGGVMVIIGLAIFLLGVDIGIIPVGERSGAALTSKRNLPLLLIAAFFIGFIVTIAEPDIQVLADQVRKIESSVSKWGLIIAIAAGVGLFVAFGIMRVILSIPLRLILIISYIAVFGLAGFAPQALQGVAFDSGGATTGPMTVPFILALGVGVAAVRRKTLQNSEKNSMDNDGSFGLTGIASVGPVLAVIIFAIVISKINGGIGAAESVDSGSEEEIAVGLSVVFAHLPAIAKEVVSALAPLAAMAVFFQITLIKMPPMQVVRMIRGFVLSFIGLVIFLGGAQGGFMPVGQELGVLLGKLAANSGDVLISSTSNGITKTLFVIPKIVGPIVLILIGCIFGAVVVCAEPAVWVLTDQVEEISGGMIRRKVILVALSAGVAISIGISMARVLYGFSLWFILIPGYVIALALSFWCPKLFTGIAFDSGGVASGPMTSTFILSLTIGVGHAVNAGSASEAFGVIALVAMTPLIAIQILGIVFKVKTNSHKKMEQTELLEEKA</sequence>
<feature type="transmembrane region" description="Helical" evidence="1">
    <location>
        <begin position="160"/>
        <end position="178"/>
    </location>
</feature>
<reference evidence="2 3" key="1">
    <citation type="submission" date="2017-02" db="EMBL/GenBank/DDBJ databases">
        <authorList>
            <person name="Peterson S.W."/>
        </authorList>
    </citation>
    <scope>NUCLEOTIDE SEQUENCE [LARGE SCALE GENOMIC DNA]</scope>
    <source>
        <strain evidence="2 3">ATCC BAA-909</strain>
    </source>
</reference>
<keyword evidence="1" id="KW-1133">Transmembrane helix</keyword>
<dbReference type="Proteomes" id="UP000190395">
    <property type="component" value="Unassembled WGS sequence"/>
</dbReference>
<feature type="transmembrane region" description="Helical" evidence="1">
    <location>
        <begin position="478"/>
        <end position="500"/>
    </location>
</feature>
<feature type="transmembrane region" description="Helical" evidence="1">
    <location>
        <begin position="391"/>
        <end position="409"/>
    </location>
</feature>
<feature type="transmembrane region" description="Helical" evidence="1">
    <location>
        <begin position="60"/>
        <end position="79"/>
    </location>
</feature>
<organism evidence="2 3">
    <name type="scientific">Treponema berlinense</name>
    <dbReference type="NCBI Taxonomy" id="225004"/>
    <lineage>
        <taxon>Bacteria</taxon>
        <taxon>Pseudomonadati</taxon>
        <taxon>Spirochaetota</taxon>
        <taxon>Spirochaetia</taxon>
        <taxon>Spirochaetales</taxon>
        <taxon>Treponemataceae</taxon>
        <taxon>Treponema</taxon>
    </lineage>
</organism>
<feature type="transmembrane region" description="Helical" evidence="1">
    <location>
        <begin position="447"/>
        <end position="466"/>
    </location>
</feature>
<dbReference type="STRING" id="225004.SAMN02745152_01192"/>